<reference evidence="7" key="1">
    <citation type="journal article" date="2017" name="Nature">
        <title>The genome of Chenopodium quinoa.</title>
        <authorList>
            <person name="Jarvis D.E."/>
            <person name="Ho Y.S."/>
            <person name="Lightfoot D.J."/>
            <person name="Schmoeckel S.M."/>
            <person name="Li B."/>
            <person name="Borm T.J.A."/>
            <person name="Ohyanagi H."/>
            <person name="Mineta K."/>
            <person name="Michell C.T."/>
            <person name="Saber N."/>
            <person name="Kharbatia N.M."/>
            <person name="Rupper R.R."/>
            <person name="Sharp A.R."/>
            <person name="Dally N."/>
            <person name="Boughton B.A."/>
            <person name="Woo Y.H."/>
            <person name="Gao G."/>
            <person name="Schijlen E.G.W.M."/>
            <person name="Guo X."/>
            <person name="Momin A.A."/>
            <person name="Negrao S."/>
            <person name="Al-Babili S."/>
            <person name="Gehring C."/>
            <person name="Roessner U."/>
            <person name="Jung C."/>
            <person name="Murphy K."/>
            <person name="Arold S.T."/>
            <person name="Gojobori T."/>
            <person name="van der Linden C.G."/>
            <person name="van Loo E.N."/>
            <person name="Jellen E.N."/>
            <person name="Maughan P.J."/>
            <person name="Tester M."/>
        </authorList>
    </citation>
    <scope>NUCLEOTIDE SEQUENCE [LARGE SCALE GENOMIC DNA]</scope>
    <source>
        <strain evidence="7">cv. PI 614886</strain>
    </source>
</reference>
<protein>
    <recommendedName>
        <fullName evidence="6">Geranylgeranyl transferase type-2 subunit alpha</fullName>
        <ecNumber evidence="6">2.5.1.60</ecNumber>
    </recommendedName>
    <alternativeName>
        <fullName evidence="6">Geranylgeranyl transferase type II subunit alpha</fullName>
    </alternativeName>
</protein>
<dbReference type="GO" id="GO:0004663">
    <property type="term" value="F:Rab geranylgeranyltransferase activity"/>
    <property type="evidence" value="ECO:0007669"/>
    <property type="project" value="UniProtKB-UniRule"/>
</dbReference>
<dbReference type="InterPro" id="IPR032675">
    <property type="entry name" value="LRR_dom_sf"/>
</dbReference>
<dbReference type="PROSITE" id="PS51450">
    <property type="entry name" value="LRR"/>
    <property type="match status" value="1"/>
</dbReference>
<dbReference type="SUPFAM" id="SSF48439">
    <property type="entry name" value="Protein prenylyltransferase"/>
    <property type="match status" value="1"/>
</dbReference>
<dbReference type="GO" id="GO:0005968">
    <property type="term" value="C:Rab-protein geranylgeranyltransferase complex"/>
    <property type="evidence" value="ECO:0007669"/>
    <property type="project" value="TreeGrafter"/>
</dbReference>
<dbReference type="Gene3D" id="3.80.10.10">
    <property type="entry name" value="Ribonuclease Inhibitor"/>
    <property type="match status" value="1"/>
</dbReference>
<keyword evidence="2 6" id="KW-0637">Prenyltransferase</keyword>
<evidence type="ECO:0000256" key="6">
    <source>
        <dbReference type="RuleBase" id="RU367120"/>
    </source>
</evidence>
<dbReference type="EnsemblPlants" id="AUR62037113-RA">
    <property type="protein sequence ID" value="AUR62037113-RA:cds"/>
    <property type="gene ID" value="AUR62037113"/>
</dbReference>
<comment type="catalytic activity">
    <reaction evidence="5 6">
        <text>geranylgeranyl diphosphate + L-cysteinyl-[protein] = S-geranylgeranyl-L-cysteinyl-[protein] + diphosphate</text>
        <dbReference type="Rhea" id="RHEA:21240"/>
        <dbReference type="Rhea" id="RHEA-COMP:10131"/>
        <dbReference type="Rhea" id="RHEA-COMP:11537"/>
        <dbReference type="ChEBI" id="CHEBI:29950"/>
        <dbReference type="ChEBI" id="CHEBI:33019"/>
        <dbReference type="ChEBI" id="CHEBI:57533"/>
        <dbReference type="ChEBI" id="CHEBI:86021"/>
        <dbReference type="EC" id="2.5.1.60"/>
    </reaction>
</comment>
<sequence length="556" mass="62883">MCSMIPFCILLRISLVLVYWFSSVLLSNLLKRKAEGYFPKEKNLAEEFDLVHQAIFTDSDDQSGWFYHLWLLEQTITKDTPWLNSSWPASDSELIISASKSASGCMVLSSARYSTNGGTIPVILYFNQSVRGLNSSTVAVRSALAESKDIIWRPLSVDKYESAQAWVALLNFSDVPLDYSIAYPVEVRVGDSSEIISLSGSSLSHVFEFKFVVRFQQLDSGEAEGQNLEGILWEDSNFKKYEMNSWESNLFSLFNQLQIDADQAGVDCKWKVNMLANEIELFRELSAADCKIGKLTLARLLTALDTIVSESSTLNSSQMVHTEEVLALYCDLMKMDPPHSQYYKEEHSMALLRQVTCCKNSLSRYCWRYGKIAKTNNDSFICVRLNSLSLSRIGSIENLLWVQMLDLSQNELGSLEGNAPKLKFLLLKGLEAMQLLSCLNLSNNKIKSLTALDPLRHLKLLKVLDISHNEIGEHSIDSTRYLCSSPLSHTVANDWKLSLSSGDVDQLTKYWEAYIIFRDLTLTQLEITGNAIVDEDFRSFLRKILSTLQWLDGTIL</sequence>
<evidence type="ECO:0000256" key="1">
    <source>
        <dbReference type="ARBA" id="ARBA00006734"/>
    </source>
</evidence>
<comment type="similarity">
    <text evidence="1 6">Belongs to the protein prenyltransferase subunit alpha family.</text>
</comment>
<evidence type="ECO:0000256" key="4">
    <source>
        <dbReference type="ARBA" id="ARBA00022737"/>
    </source>
</evidence>
<dbReference type="Gene3D" id="2.60.40.1130">
    <property type="entry name" value="Rab geranylgeranyltransferase alpha-subunit, insert domain"/>
    <property type="match status" value="1"/>
</dbReference>
<accession>A0A803MY33</accession>
<evidence type="ECO:0000256" key="3">
    <source>
        <dbReference type="ARBA" id="ARBA00022679"/>
    </source>
</evidence>
<reference evidence="7" key="2">
    <citation type="submission" date="2021-03" db="UniProtKB">
        <authorList>
            <consortium name="EnsemblPlants"/>
        </authorList>
    </citation>
    <scope>IDENTIFICATION</scope>
</reference>
<dbReference type="InterPro" id="IPR002088">
    <property type="entry name" value="Prenyl_trans_a"/>
</dbReference>
<keyword evidence="3 6" id="KW-0808">Transferase</keyword>
<evidence type="ECO:0000313" key="7">
    <source>
        <dbReference type="EnsemblPlants" id="AUR62037113-RA:cds"/>
    </source>
</evidence>
<comment type="function">
    <text evidence="6">Catalyzes the transfer of a geranyl-geranyl moiety from geranyl-geranyl pyrophosphate to cysteines occuring in specific C-terminal amino acid sequences.</text>
</comment>
<evidence type="ECO:0000313" key="8">
    <source>
        <dbReference type="Proteomes" id="UP000596660"/>
    </source>
</evidence>
<keyword evidence="8" id="KW-1185">Reference proteome</keyword>
<dbReference type="EC" id="2.5.1.60" evidence="6"/>
<evidence type="ECO:0000256" key="5">
    <source>
        <dbReference type="ARBA" id="ARBA00047658"/>
    </source>
</evidence>
<organism evidence="7 8">
    <name type="scientific">Chenopodium quinoa</name>
    <name type="common">Quinoa</name>
    <dbReference type="NCBI Taxonomy" id="63459"/>
    <lineage>
        <taxon>Eukaryota</taxon>
        <taxon>Viridiplantae</taxon>
        <taxon>Streptophyta</taxon>
        <taxon>Embryophyta</taxon>
        <taxon>Tracheophyta</taxon>
        <taxon>Spermatophyta</taxon>
        <taxon>Magnoliopsida</taxon>
        <taxon>eudicotyledons</taxon>
        <taxon>Gunneridae</taxon>
        <taxon>Pentapetalae</taxon>
        <taxon>Caryophyllales</taxon>
        <taxon>Chenopodiaceae</taxon>
        <taxon>Chenopodioideae</taxon>
        <taxon>Atripliceae</taxon>
        <taxon>Chenopodium</taxon>
    </lineage>
</organism>
<dbReference type="SUPFAM" id="SSF52058">
    <property type="entry name" value="L domain-like"/>
    <property type="match status" value="1"/>
</dbReference>
<dbReference type="PROSITE" id="PS51147">
    <property type="entry name" value="PFTA"/>
    <property type="match status" value="1"/>
</dbReference>
<name>A0A803MY33_CHEQI</name>
<dbReference type="PANTHER" id="PTHR11129:SF2">
    <property type="entry name" value="GERANYLGERANYL TRANSFERASE TYPE-2 SUBUNIT ALPHA"/>
    <property type="match status" value="1"/>
</dbReference>
<proteinExistence type="inferred from homology"/>
<dbReference type="AlphaFoldDB" id="A0A803MY33"/>
<dbReference type="InterPro" id="IPR001611">
    <property type="entry name" value="Leu-rich_rpt"/>
</dbReference>
<dbReference type="GO" id="GO:0097354">
    <property type="term" value="P:prenylation"/>
    <property type="evidence" value="ECO:0007669"/>
    <property type="project" value="UniProtKB-UniRule"/>
</dbReference>
<dbReference type="OMA" id="CILLRIS"/>
<evidence type="ECO:0000256" key="2">
    <source>
        <dbReference type="ARBA" id="ARBA00022602"/>
    </source>
</evidence>
<dbReference type="Gene3D" id="1.25.40.120">
    <property type="entry name" value="Protein prenylyltransferase"/>
    <property type="match status" value="1"/>
</dbReference>
<dbReference type="Proteomes" id="UP000596660">
    <property type="component" value="Unplaced"/>
</dbReference>
<dbReference type="PANTHER" id="PTHR11129">
    <property type="entry name" value="PROTEIN FARNESYLTRANSFERASE ALPHA SUBUNIT/RAB GERANYLGERANYL TRANSFERASE ALPHA SUBUNIT"/>
    <property type="match status" value="1"/>
</dbReference>
<keyword evidence="4" id="KW-0677">Repeat</keyword>
<dbReference type="Gramene" id="AUR62037113-RA">
    <property type="protein sequence ID" value="AUR62037113-RA:cds"/>
    <property type="gene ID" value="AUR62037113"/>
</dbReference>